<dbReference type="EMBL" id="JBGBPQ010000015">
    <property type="protein sequence ID" value="KAL1510280.1"/>
    <property type="molecule type" value="Genomic_DNA"/>
</dbReference>
<evidence type="ECO:0000256" key="4">
    <source>
        <dbReference type="ARBA" id="ARBA00022989"/>
    </source>
</evidence>
<dbReference type="PANTHER" id="PTHR10582:SF2">
    <property type="entry name" value="INACTIVE"/>
    <property type="match status" value="1"/>
</dbReference>
<comment type="caution">
    <text evidence="10">The sequence shown here is derived from an EMBL/GenBank/DDBJ whole genome shotgun (WGS) entry which is preliminary data.</text>
</comment>
<feature type="transmembrane region" description="Helical" evidence="8">
    <location>
        <begin position="1565"/>
        <end position="1584"/>
    </location>
</feature>
<feature type="region of interest" description="Disordered" evidence="7">
    <location>
        <begin position="1"/>
        <end position="28"/>
    </location>
</feature>
<dbReference type="PROSITE" id="PS50082">
    <property type="entry name" value="WD_REPEATS_2"/>
    <property type="match status" value="1"/>
</dbReference>
<feature type="transmembrane region" description="Helical" evidence="8">
    <location>
        <begin position="1489"/>
        <end position="1511"/>
    </location>
</feature>
<keyword evidence="5 8" id="KW-0472">Membrane</keyword>
<feature type="transmembrane region" description="Helical" evidence="8">
    <location>
        <begin position="1596"/>
        <end position="1620"/>
    </location>
</feature>
<feature type="domain" description="Ion transport" evidence="9">
    <location>
        <begin position="1409"/>
        <end position="1630"/>
    </location>
</feature>
<gene>
    <name evidence="10" type="ORF">AB1Y20_006602</name>
</gene>
<keyword evidence="2 8" id="KW-0812">Transmembrane</keyword>
<dbReference type="InterPro" id="IPR036322">
    <property type="entry name" value="WD40_repeat_dom_sf"/>
</dbReference>
<feature type="transmembrane region" description="Helical" evidence="8">
    <location>
        <begin position="1531"/>
        <end position="1553"/>
    </location>
</feature>
<feature type="compositionally biased region" description="Polar residues" evidence="7">
    <location>
        <begin position="1"/>
        <end position="11"/>
    </location>
</feature>
<feature type="compositionally biased region" description="Polar residues" evidence="7">
    <location>
        <begin position="19"/>
        <end position="28"/>
    </location>
</feature>
<feature type="region of interest" description="Disordered" evidence="7">
    <location>
        <begin position="1832"/>
        <end position="1852"/>
    </location>
</feature>
<feature type="compositionally biased region" description="Polar residues" evidence="7">
    <location>
        <begin position="736"/>
        <end position="745"/>
    </location>
</feature>
<evidence type="ECO:0000256" key="2">
    <source>
        <dbReference type="ARBA" id="ARBA00022692"/>
    </source>
</evidence>
<dbReference type="GO" id="GO:0005886">
    <property type="term" value="C:plasma membrane"/>
    <property type="evidence" value="ECO:0007669"/>
    <property type="project" value="TreeGrafter"/>
</dbReference>
<feature type="transmembrane region" description="Helical" evidence="8">
    <location>
        <begin position="1387"/>
        <end position="1406"/>
    </location>
</feature>
<evidence type="ECO:0000313" key="11">
    <source>
        <dbReference type="Proteomes" id="UP001515480"/>
    </source>
</evidence>
<reference evidence="10 11" key="1">
    <citation type="journal article" date="2024" name="Science">
        <title>Giant polyketide synthase enzymes in the biosynthesis of giant marine polyether toxins.</title>
        <authorList>
            <person name="Fallon T.R."/>
            <person name="Shende V.V."/>
            <person name="Wierzbicki I.H."/>
            <person name="Pendleton A.L."/>
            <person name="Watervoot N.F."/>
            <person name="Auber R.P."/>
            <person name="Gonzalez D.J."/>
            <person name="Wisecaver J.H."/>
            <person name="Moore B.S."/>
        </authorList>
    </citation>
    <scope>NUCLEOTIDE SEQUENCE [LARGE SCALE GENOMIC DNA]</scope>
    <source>
        <strain evidence="10 11">12B1</strain>
    </source>
</reference>
<accession>A0AB34J148</accession>
<dbReference type="SUPFAM" id="SSF50978">
    <property type="entry name" value="WD40 repeat-like"/>
    <property type="match status" value="1"/>
</dbReference>
<dbReference type="Proteomes" id="UP001515480">
    <property type="component" value="Unassembled WGS sequence"/>
</dbReference>
<evidence type="ECO:0000256" key="8">
    <source>
        <dbReference type="SAM" id="Phobius"/>
    </source>
</evidence>
<dbReference type="InterPro" id="IPR029071">
    <property type="entry name" value="Ubiquitin-like_domsf"/>
</dbReference>
<dbReference type="InterPro" id="IPR005821">
    <property type="entry name" value="Ion_trans_dom"/>
</dbReference>
<proteinExistence type="predicted"/>
<dbReference type="GO" id="GO:0098703">
    <property type="term" value="P:calcium ion import across plasma membrane"/>
    <property type="evidence" value="ECO:0007669"/>
    <property type="project" value="TreeGrafter"/>
</dbReference>
<evidence type="ECO:0000256" key="7">
    <source>
        <dbReference type="SAM" id="MobiDB-lite"/>
    </source>
</evidence>
<evidence type="ECO:0000256" key="1">
    <source>
        <dbReference type="ARBA" id="ARBA00004141"/>
    </source>
</evidence>
<dbReference type="SUPFAM" id="SSF54236">
    <property type="entry name" value="Ubiquitin-like"/>
    <property type="match status" value="1"/>
</dbReference>
<feature type="compositionally biased region" description="Polar residues" evidence="7">
    <location>
        <begin position="1207"/>
        <end position="1220"/>
    </location>
</feature>
<evidence type="ECO:0000313" key="10">
    <source>
        <dbReference type="EMBL" id="KAL1510280.1"/>
    </source>
</evidence>
<name>A0AB34J148_PRYPA</name>
<dbReference type="InterPro" id="IPR015943">
    <property type="entry name" value="WD40/YVTN_repeat-like_dom_sf"/>
</dbReference>
<feature type="region of interest" description="Disordered" evidence="7">
    <location>
        <begin position="1199"/>
        <end position="1232"/>
    </location>
</feature>
<dbReference type="CDD" id="cd17039">
    <property type="entry name" value="Ubl_ubiquitin_like"/>
    <property type="match status" value="1"/>
</dbReference>
<dbReference type="InterPro" id="IPR024862">
    <property type="entry name" value="TRPV"/>
</dbReference>
<comment type="subcellular location">
    <subcellularLocation>
        <location evidence="1">Membrane</location>
        <topology evidence="1">Multi-pass membrane protein</topology>
    </subcellularLocation>
</comment>
<feature type="repeat" description="WD" evidence="6">
    <location>
        <begin position="229"/>
        <end position="257"/>
    </location>
</feature>
<evidence type="ECO:0000256" key="5">
    <source>
        <dbReference type="ARBA" id="ARBA00023136"/>
    </source>
</evidence>
<dbReference type="Pfam" id="PF00520">
    <property type="entry name" value="Ion_trans"/>
    <property type="match status" value="1"/>
</dbReference>
<dbReference type="SUPFAM" id="SSF82171">
    <property type="entry name" value="DPP6 N-terminal domain-like"/>
    <property type="match status" value="1"/>
</dbReference>
<evidence type="ECO:0000259" key="9">
    <source>
        <dbReference type="Pfam" id="PF00520"/>
    </source>
</evidence>
<dbReference type="GO" id="GO:0005216">
    <property type="term" value="F:monoatomic ion channel activity"/>
    <property type="evidence" value="ECO:0007669"/>
    <property type="project" value="InterPro"/>
</dbReference>
<feature type="transmembrane region" description="Helical" evidence="8">
    <location>
        <begin position="1346"/>
        <end position="1367"/>
    </location>
</feature>
<keyword evidence="3" id="KW-0677">Repeat</keyword>
<organism evidence="10 11">
    <name type="scientific">Prymnesium parvum</name>
    <name type="common">Toxic golden alga</name>
    <dbReference type="NCBI Taxonomy" id="97485"/>
    <lineage>
        <taxon>Eukaryota</taxon>
        <taxon>Haptista</taxon>
        <taxon>Haptophyta</taxon>
        <taxon>Prymnesiophyceae</taxon>
        <taxon>Prymnesiales</taxon>
        <taxon>Prymnesiaceae</taxon>
        <taxon>Prymnesium</taxon>
    </lineage>
</organism>
<feature type="region of interest" description="Disordered" evidence="7">
    <location>
        <begin position="721"/>
        <end position="751"/>
    </location>
</feature>
<keyword evidence="6" id="KW-0853">WD repeat</keyword>
<dbReference type="Pfam" id="PF00400">
    <property type="entry name" value="WD40"/>
    <property type="match status" value="2"/>
</dbReference>
<keyword evidence="11" id="KW-1185">Reference proteome</keyword>
<sequence length="1852" mass="203344">MASMRMSTTLRASVRKTVTMDNPNEDGTCTRASCSPKFLDAESTGKKRSSLMWTSSKPKRTTFKVVKQIRQLERKTWTGATKLVANLGDTVIAVAISADDLIFAAGGVNKVLNVYSTANGTLATSFRLPAIINAIAFSEVGDDTKLYVGTFGGLLHCKHVNSGRELGSIKFVNGEGVLCLAVSDNPRRLAAGGSTPIVVIYDLSISNRGKEDEACEFVELVRLKTAGNVLSLTLDGAGQLLVTGGEAKNIQVWDVETAIFCAKADNEKPAVPGESVPVVATPELQYSTSTAVQSLSMTPDGKLLAVGTAECTEVYLIIKTPLHPQNHPEVHLAQVGADSLENGNGASRGIRHRLSSSWQENKVVDPRQFEYELEPAAWFDCSANQGGVSLATRDGHHDTMLAIAGHNLLSTYSLATGAPLRQMPRGGRMRCVALSRDGSIVVAGGFDKKVTLNLVEEGAHFSHYSAELEATVRSVHLTPDSSRLAVGGEKGGKGFVELFNTNTDKRLANFEQAKPTWCVRLSPDGQLLAAAGYDMALTLYDAVTLTNLMQIKYPPPMPAFIWSMSFSRNGCYLAVGCWNKTVYLYEINRSRSRWRSARAWLDTELKLTLQVMANHPEAYVRPESVNVEMKPRLSSAETPLSKLWASMDASLHDGDGGSFKKLGVVVTEFTTVGELRKSLASLTDMSAVSFSLAYGATFLNDDKAKLGSLGIPNESTIVLSRSAPANSSPPEPTARRASQPNTAASAEQREAKPMLTEVAAVTRTDRVYAVALCGVGRHMAVGGRDKCVVLYDMQADNRIAPSSEPVVVWEKSTDDFIYSVALTDDLKYVAYGGTSKLVHLCDGLSGRELFRVNAGNTIWSTALLENPPRLVYGGETPAIVVMDLNSLGDELQLPVHEIIQAISITSDAICFANGKQATMYGKAGIQYGWQDQPAHGVVSQMMLSMLSTEEILLKYISLVLAKHPSVVNSQDALTGKSLLQFAVEKCPMPRVIDVFLKANVKLGMGGDVQNKTALYTSVLQGKWRALQQIIDALLSGRFGFSPNSMRLVMQAFQTMASKHPREFLYLVTNMPLEPEPEILSTATSNAHDIMLPRRLVSGSDARCPRGLWETKIDHHRVVRTQDDDDDMFKKSRPSVLGLALGRCLSAGSSFRDSEADSSSYGDSGRFTHMLSSRISNSSALARNQGASLVGRLRSSLASASKRGSSSQAEKMQSKPGSLSIANRKTNFRTKRRRSSRLGQILAAPGRALGEVRAIFEAWESNKAAAFAAKGIEEGYCKAAREGGISAMRIPFQNIAGFVENSRGVKVAPLQLIVDAVAATHEYAVFGAQSVDITLEYKWKGFALKGFLKSLLFFCLHLLAATTFNFYASRTIDLTVDEILGNTGETPYWGLLLGWVWTTVICLYLEYNELYQLRMRRFSYFKDYVNVLDQTFMLGQLTLNLMFWIRDSDDVISVTGSHIYLSPSPPPAPAGELAPPNVTFEDGFVGREEIGLFLTLQALVVLSLFLRLVGYSRGILALGALVHMVAEVFLDIIPFMMLLTVTTVGFSFSLSILLQHTPYGASPTDYGDVLLSLYAFFNMGVYAAFGTEGEDAMRSYWQVLVVYEIFMIAVQLVLLNLLIGIMTDTHGRVREVSQLVAHFERAKLVLEEESKLVRIHQLKADFKRRMKARKGNPYFRLLERATRYVNKWFSEPPSMDLVAPKWLHVLLPVDLERKRIQEEAIWRDQITAQVTDLGEKLHLGQQKLLNMVGDVDRQRRDRETANQKHTLSALNAEVERLRTIGSDSSNIIERPQHEGNTPYTSTEIESVRSEVQNMSERMKRIETLLEKLVPSDASPSLLGNSQQDSFTGSFLTV</sequence>
<evidence type="ECO:0000256" key="6">
    <source>
        <dbReference type="PROSITE-ProRule" id="PRU00221"/>
    </source>
</evidence>
<dbReference type="InterPro" id="IPR001680">
    <property type="entry name" value="WD40_rpt"/>
</dbReference>
<evidence type="ECO:0000256" key="3">
    <source>
        <dbReference type="ARBA" id="ARBA00022737"/>
    </source>
</evidence>
<protein>
    <recommendedName>
        <fullName evidence="9">Ion transport domain-containing protein</fullName>
    </recommendedName>
</protein>
<dbReference type="Gene3D" id="2.130.10.10">
    <property type="entry name" value="YVTN repeat-like/Quinoprotein amine dehydrogenase"/>
    <property type="match status" value="3"/>
</dbReference>
<keyword evidence="4 8" id="KW-1133">Transmembrane helix</keyword>
<dbReference type="SMART" id="SM00320">
    <property type="entry name" value="WD40"/>
    <property type="match status" value="10"/>
</dbReference>
<dbReference type="PANTHER" id="PTHR10582">
    <property type="entry name" value="TRANSIENT RECEPTOR POTENTIAL ION CHANNEL PROTEIN"/>
    <property type="match status" value="1"/>
</dbReference>